<name>A0A1L4D2E8_9BACT</name>
<dbReference type="Gene3D" id="3.30.565.10">
    <property type="entry name" value="Histidine kinase-like ATPase, C-terminal domain"/>
    <property type="match status" value="1"/>
</dbReference>
<dbReference type="SMART" id="SM00388">
    <property type="entry name" value="HisKA"/>
    <property type="match status" value="1"/>
</dbReference>
<feature type="modified residue" description="4-aspartylphosphate" evidence="9">
    <location>
        <position position="58"/>
    </location>
</feature>
<evidence type="ECO:0000259" key="10">
    <source>
        <dbReference type="PROSITE" id="PS50109"/>
    </source>
</evidence>
<dbReference type="InterPro" id="IPR036097">
    <property type="entry name" value="HisK_dim/P_sf"/>
</dbReference>
<dbReference type="PANTHER" id="PTHR43065">
    <property type="entry name" value="SENSOR HISTIDINE KINASE"/>
    <property type="match status" value="1"/>
</dbReference>
<dbReference type="STRING" id="1915309.AXG55_10885"/>
<evidence type="ECO:0000313" key="12">
    <source>
        <dbReference type="EMBL" id="APJ04383.1"/>
    </source>
</evidence>
<dbReference type="InterPro" id="IPR003594">
    <property type="entry name" value="HATPase_dom"/>
</dbReference>
<dbReference type="SUPFAM" id="SSF55874">
    <property type="entry name" value="ATPase domain of HSP90 chaperone/DNA topoisomerase II/histidine kinase"/>
    <property type="match status" value="1"/>
</dbReference>
<organism evidence="12 13">
    <name type="scientific">Silvanigrella aquatica</name>
    <dbReference type="NCBI Taxonomy" id="1915309"/>
    <lineage>
        <taxon>Bacteria</taxon>
        <taxon>Pseudomonadati</taxon>
        <taxon>Bdellovibrionota</taxon>
        <taxon>Oligoflexia</taxon>
        <taxon>Silvanigrellales</taxon>
        <taxon>Silvanigrellaceae</taxon>
        <taxon>Silvanigrella</taxon>
    </lineage>
</organism>
<dbReference type="PRINTS" id="PR00344">
    <property type="entry name" value="BCTRLSENSOR"/>
</dbReference>
<dbReference type="PROSITE" id="PS50109">
    <property type="entry name" value="HIS_KIN"/>
    <property type="match status" value="1"/>
</dbReference>
<dbReference type="Pfam" id="PF00512">
    <property type="entry name" value="HisKA"/>
    <property type="match status" value="1"/>
</dbReference>
<keyword evidence="3 9" id="KW-0597">Phosphoprotein</keyword>
<dbReference type="InterPro" id="IPR011006">
    <property type="entry name" value="CheY-like_superfamily"/>
</dbReference>
<keyword evidence="5" id="KW-0547">Nucleotide-binding</keyword>
<evidence type="ECO:0000256" key="4">
    <source>
        <dbReference type="ARBA" id="ARBA00022679"/>
    </source>
</evidence>
<evidence type="ECO:0000259" key="11">
    <source>
        <dbReference type="PROSITE" id="PS50110"/>
    </source>
</evidence>
<accession>A0A1L4D2E8</accession>
<keyword evidence="6" id="KW-0418">Kinase</keyword>
<dbReference type="InterPro" id="IPR005467">
    <property type="entry name" value="His_kinase_dom"/>
</dbReference>
<dbReference type="SMART" id="SM00387">
    <property type="entry name" value="HATPase_c"/>
    <property type="match status" value="1"/>
</dbReference>
<keyword evidence="8" id="KW-0902">Two-component regulatory system</keyword>
<dbReference type="RefSeq" id="WP_148698138.1">
    <property type="nucleotide sequence ID" value="NZ_CP017834.1"/>
</dbReference>
<sequence length="383" mass="43148">MDLENLNIFVVEDDNEVRELIVKEFRSLSHQANSANNFYDAKKWIKNFGKDSDLFLIDLQLPDGDGFALLNEIREVNKEASIILMTGFINNKILNKAIKNNCYDLIEKPFSIKSDIIPIAKRCLNAAFLKKENDRLNSKLLHNSKLAALGELSATIVHDVRSPLTTIQLTCEDIKDEFKKENEISEDVLFTHLAQINKACQRINKLVDHLRNYARSDSGEKEENKNLLELIENSLFLVKQKIRNHNIKVEVDLEEKVSSVEIVCFPNKFEQVLMNLMSNACDAMKDCPVKKLKIGTYVKDNSLLISISDSGTGIPENIKSKIFDSFYTTKPKGEGTGLGLSIVKNIVKEHSGELLLESTVGKGTTFTVKLPRSKIISSTLKGD</sequence>
<dbReference type="AlphaFoldDB" id="A0A1L4D2E8"/>
<feature type="domain" description="Response regulatory" evidence="11">
    <location>
        <begin position="7"/>
        <end position="123"/>
    </location>
</feature>
<dbReference type="CDD" id="cd00156">
    <property type="entry name" value="REC"/>
    <property type="match status" value="1"/>
</dbReference>
<protein>
    <recommendedName>
        <fullName evidence="2">histidine kinase</fullName>
        <ecNumber evidence="2">2.7.13.3</ecNumber>
    </recommendedName>
</protein>
<dbReference type="PROSITE" id="PS50110">
    <property type="entry name" value="RESPONSE_REGULATORY"/>
    <property type="match status" value="1"/>
</dbReference>
<dbReference type="Gene3D" id="3.40.50.2300">
    <property type="match status" value="1"/>
</dbReference>
<keyword evidence="4" id="KW-0808">Transferase</keyword>
<dbReference type="InterPro" id="IPR003661">
    <property type="entry name" value="HisK_dim/P_dom"/>
</dbReference>
<dbReference type="PANTHER" id="PTHR43065:SF10">
    <property type="entry name" value="PEROXIDE STRESS-ACTIVATED HISTIDINE KINASE MAK3"/>
    <property type="match status" value="1"/>
</dbReference>
<dbReference type="Proteomes" id="UP000184731">
    <property type="component" value="Chromosome"/>
</dbReference>
<dbReference type="GO" id="GO:0005524">
    <property type="term" value="F:ATP binding"/>
    <property type="evidence" value="ECO:0007669"/>
    <property type="project" value="UniProtKB-KW"/>
</dbReference>
<dbReference type="SUPFAM" id="SSF52172">
    <property type="entry name" value="CheY-like"/>
    <property type="match status" value="1"/>
</dbReference>
<dbReference type="KEGG" id="saqi:AXG55_10885"/>
<evidence type="ECO:0000256" key="8">
    <source>
        <dbReference type="ARBA" id="ARBA00023012"/>
    </source>
</evidence>
<gene>
    <name evidence="12" type="ORF">AXG55_10885</name>
</gene>
<dbReference type="GO" id="GO:0000155">
    <property type="term" value="F:phosphorelay sensor kinase activity"/>
    <property type="evidence" value="ECO:0007669"/>
    <property type="project" value="InterPro"/>
</dbReference>
<evidence type="ECO:0000256" key="3">
    <source>
        <dbReference type="ARBA" id="ARBA00022553"/>
    </source>
</evidence>
<dbReference type="Pfam" id="PF02518">
    <property type="entry name" value="HATPase_c"/>
    <property type="match status" value="1"/>
</dbReference>
<dbReference type="SMART" id="SM00448">
    <property type="entry name" value="REC"/>
    <property type="match status" value="1"/>
</dbReference>
<dbReference type="CDD" id="cd00082">
    <property type="entry name" value="HisKA"/>
    <property type="match status" value="1"/>
</dbReference>
<evidence type="ECO:0000256" key="6">
    <source>
        <dbReference type="ARBA" id="ARBA00022777"/>
    </source>
</evidence>
<evidence type="ECO:0000256" key="2">
    <source>
        <dbReference type="ARBA" id="ARBA00012438"/>
    </source>
</evidence>
<evidence type="ECO:0000256" key="7">
    <source>
        <dbReference type="ARBA" id="ARBA00022840"/>
    </source>
</evidence>
<dbReference type="InterPro" id="IPR036890">
    <property type="entry name" value="HATPase_C_sf"/>
</dbReference>
<keyword evidence="7" id="KW-0067">ATP-binding</keyword>
<evidence type="ECO:0000256" key="1">
    <source>
        <dbReference type="ARBA" id="ARBA00000085"/>
    </source>
</evidence>
<dbReference type="Gene3D" id="1.10.287.130">
    <property type="match status" value="1"/>
</dbReference>
<dbReference type="InterPro" id="IPR004358">
    <property type="entry name" value="Sig_transdc_His_kin-like_C"/>
</dbReference>
<dbReference type="SUPFAM" id="SSF47384">
    <property type="entry name" value="Homodimeric domain of signal transducing histidine kinase"/>
    <property type="match status" value="1"/>
</dbReference>
<evidence type="ECO:0000313" key="13">
    <source>
        <dbReference type="Proteomes" id="UP000184731"/>
    </source>
</evidence>
<comment type="catalytic activity">
    <reaction evidence="1">
        <text>ATP + protein L-histidine = ADP + protein N-phospho-L-histidine.</text>
        <dbReference type="EC" id="2.7.13.3"/>
    </reaction>
</comment>
<keyword evidence="13" id="KW-1185">Reference proteome</keyword>
<dbReference type="OrthoDB" id="5291204at2"/>
<dbReference type="EC" id="2.7.13.3" evidence="2"/>
<dbReference type="EMBL" id="CP017834">
    <property type="protein sequence ID" value="APJ04383.1"/>
    <property type="molecule type" value="Genomic_DNA"/>
</dbReference>
<feature type="domain" description="Histidine kinase" evidence="10">
    <location>
        <begin position="155"/>
        <end position="374"/>
    </location>
</feature>
<dbReference type="Pfam" id="PF00072">
    <property type="entry name" value="Response_reg"/>
    <property type="match status" value="1"/>
</dbReference>
<dbReference type="InterPro" id="IPR001789">
    <property type="entry name" value="Sig_transdc_resp-reg_receiver"/>
</dbReference>
<evidence type="ECO:0000256" key="5">
    <source>
        <dbReference type="ARBA" id="ARBA00022741"/>
    </source>
</evidence>
<proteinExistence type="predicted"/>
<reference evidence="12 13" key="1">
    <citation type="submission" date="2016-10" db="EMBL/GenBank/DDBJ databases">
        <title>Silvanigrella aquatica sp. nov., isolated from a freshwater lake located in the Black Forest, Germany, description of Silvanigrellaceae fam. nov., Silvanigrellales ord. nov., reclassification of the order Bdellovibrionales in the class Oligoflexia, reclassification of the families Bacteriovoracaceae and Halobacteriovoraceae in the new order Bacteriovoracales ord. nov., and reclassification of the family Pseudobacteriovoracaceae in the order Oligoflexiales.</title>
        <authorList>
            <person name="Hahn M.W."/>
            <person name="Schmidt J."/>
            <person name="Koll U."/>
            <person name="Rohde M."/>
            <person name="Verbag S."/>
            <person name="Pitt A."/>
            <person name="Nakai R."/>
            <person name="Naganuma T."/>
            <person name="Lang E."/>
        </authorList>
    </citation>
    <scope>NUCLEOTIDE SEQUENCE [LARGE SCALE GENOMIC DNA]</scope>
    <source>
        <strain evidence="12 13">MWH-Nonnen-W8red</strain>
    </source>
</reference>
<evidence type="ECO:0000256" key="9">
    <source>
        <dbReference type="PROSITE-ProRule" id="PRU00169"/>
    </source>
</evidence>